<proteinExistence type="predicted"/>
<sequence>MRRVRPTLRVMKSLPETPAILEVLSAIARAKSLASADESARILKRLDLYALDCDLLKDAQREIDSGTPSKHGEATKSFGATVVEARDRSGAGYRGAVVFDGHGDPWLVYAERHDRFHAHVAEVLKLGQREGAATPAYMPSRFEYSLREAEESRQALHDVQVDLVRVLCDGLRSTVRDAREVVLVSPAHPNGGQAGEALEFRLSVEVGDPADSVGEANWSFGVVSLTVAYSPRTRLMREQLISCGSVYLQPDSRYREQVHLPSGIVCTGSTPCITRKASCSAALSARCAVPGLYRQRERMPICRSAVCVRVSSRSLKLFSTEFV</sequence>
<gene>
    <name evidence="1" type="ORF">FHX72_001648</name>
</gene>
<organism evidence="1 2">
    <name type="scientific">Pseudoclavibacter helvolus</name>
    <dbReference type="NCBI Taxonomy" id="255205"/>
    <lineage>
        <taxon>Bacteria</taxon>
        <taxon>Bacillati</taxon>
        <taxon>Actinomycetota</taxon>
        <taxon>Actinomycetes</taxon>
        <taxon>Micrococcales</taxon>
        <taxon>Microbacteriaceae</taxon>
        <taxon>Pseudoclavibacter</taxon>
    </lineage>
</organism>
<evidence type="ECO:0000313" key="2">
    <source>
        <dbReference type="Proteomes" id="UP000545286"/>
    </source>
</evidence>
<comment type="caution">
    <text evidence="1">The sequence shown here is derived from an EMBL/GenBank/DDBJ whole genome shotgun (WGS) entry which is preliminary data.</text>
</comment>
<evidence type="ECO:0000313" key="1">
    <source>
        <dbReference type="EMBL" id="MBB2957511.1"/>
    </source>
</evidence>
<keyword evidence="2" id="KW-1185">Reference proteome</keyword>
<reference evidence="1 2" key="1">
    <citation type="submission" date="2020-08" db="EMBL/GenBank/DDBJ databases">
        <title>Sequencing the genomes of 1000 actinobacteria strains.</title>
        <authorList>
            <person name="Klenk H.-P."/>
        </authorList>
    </citation>
    <scope>NUCLEOTIDE SEQUENCE [LARGE SCALE GENOMIC DNA]</scope>
    <source>
        <strain evidence="1 2">DSM 20419</strain>
    </source>
</reference>
<protein>
    <submittedName>
        <fullName evidence="1">Uncharacterized protein</fullName>
    </submittedName>
</protein>
<name>A0A7W4YFZ8_9MICO</name>
<accession>A0A7W4YFZ8</accession>
<dbReference type="EMBL" id="JACHWJ010000002">
    <property type="protein sequence ID" value="MBB2957511.1"/>
    <property type="molecule type" value="Genomic_DNA"/>
</dbReference>
<dbReference type="AlphaFoldDB" id="A0A7W4YFZ8"/>
<dbReference type="Proteomes" id="UP000545286">
    <property type="component" value="Unassembled WGS sequence"/>
</dbReference>